<feature type="transmembrane region" description="Helical" evidence="1">
    <location>
        <begin position="212"/>
        <end position="229"/>
    </location>
</feature>
<feature type="transmembrane region" description="Helical" evidence="1">
    <location>
        <begin position="305"/>
        <end position="324"/>
    </location>
</feature>
<protein>
    <recommendedName>
        <fullName evidence="4">Lysylphosphatidylglycerol synthase TM region</fullName>
    </recommendedName>
</protein>
<reference evidence="2 3" key="1">
    <citation type="submission" date="2016-06" db="EMBL/GenBank/DDBJ databases">
        <title>Draft genome sequence of Flavobacterium succinicans strain DD5b.</title>
        <authorList>
            <person name="Poehlein A."/>
            <person name="Daniel R."/>
            <person name="Simeonova D.D."/>
        </authorList>
    </citation>
    <scope>NUCLEOTIDE SEQUENCE [LARGE SCALE GENOMIC DNA]</scope>
    <source>
        <strain evidence="2 3">DD5b</strain>
    </source>
</reference>
<organism evidence="2 3">
    <name type="scientific">Flavobacterium succinicans</name>
    <dbReference type="NCBI Taxonomy" id="29536"/>
    <lineage>
        <taxon>Bacteria</taxon>
        <taxon>Pseudomonadati</taxon>
        <taxon>Bacteroidota</taxon>
        <taxon>Flavobacteriia</taxon>
        <taxon>Flavobacteriales</taxon>
        <taxon>Flavobacteriaceae</taxon>
        <taxon>Flavobacterium</taxon>
    </lineage>
</organism>
<keyword evidence="1" id="KW-0812">Transmembrane</keyword>
<dbReference type="Proteomes" id="UP000093807">
    <property type="component" value="Unassembled WGS sequence"/>
</dbReference>
<dbReference type="PATRIC" id="fig|29536.5.peg.1779"/>
<name>A0A199XQS9_9FLAO</name>
<accession>A0A199XQS9</accession>
<dbReference type="EMBL" id="JMTM01000046">
    <property type="protein sequence ID" value="OAZ04005.1"/>
    <property type="molecule type" value="Genomic_DNA"/>
</dbReference>
<keyword evidence="1" id="KW-0472">Membrane</keyword>
<feature type="transmembrane region" description="Helical" evidence="1">
    <location>
        <begin position="331"/>
        <end position="355"/>
    </location>
</feature>
<gene>
    <name evidence="2" type="ORF">FLB_16950</name>
</gene>
<feature type="transmembrane region" description="Helical" evidence="1">
    <location>
        <begin position="272"/>
        <end position="299"/>
    </location>
</feature>
<feature type="transmembrane region" description="Helical" evidence="1">
    <location>
        <begin position="60"/>
        <end position="81"/>
    </location>
</feature>
<keyword evidence="1" id="KW-1133">Transmembrane helix</keyword>
<comment type="caution">
    <text evidence="2">The sequence shown here is derived from an EMBL/GenBank/DDBJ whole genome shotgun (WGS) entry which is preliminary data.</text>
</comment>
<feature type="transmembrane region" description="Helical" evidence="1">
    <location>
        <begin position="17"/>
        <end position="39"/>
    </location>
</feature>
<dbReference type="AlphaFoldDB" id="A0A199XQS9"/>
<evidence type="ECO:0000313" key="3">
    <source>
        <dbReference type="Proteomes" id="UP000093807"/>
    </source>
</evidence>
<sequence>MVVPGSMPNMMRSFDNFLVLSLPFPIQSLLFLCKIIFHTTIPPLGARGSMISIPHKTKQFLVLLVKLLIVGGAFYFIYNQLANNDQLNWEKFIVLFRKNQSIGGILFILSFSVLNRYFEILKWQNLVHFLHPISVSESTKQVLAALTAGLFTPNGVGEYAGKALYFDKKSTKKIIFLNLICNGIQMLLSIVFGILGLLYFNAIFAIIKPKTVLLLFGGLLLIILIVFFSKKINIKGYSIEKLLHKINEIPKAIHQKNILLGTCRYLVFSHQYYFLFLAFDVDLPYLTMMAAIASVYFLASSLPTFQFLDFAVKGSVAVFFFGILGVNEWIVVFISTLMWFLNVVLPVAIGSYFVLRFKSPLVSEGGNINLKEKQ</sequence>
<keyword evidence="3" id="KW-1185">Reference proteome</keyword>
<proteinExistence type="predicted"/>
<evidence type="ECO:0008006" key="4">
    <source>
        <dbReference type="Google" id="ProtNLM"/>
    </source>
</evidence>
<evidence type="ECO:0000313" key="2">
    <source>
        <dbReference type="EMBL" id="OAZ04005.1"/>
    </source>
</evidence>
<feature type="transmembrane region" description="Helical" evidence="1">
    <location>
        <begin position="175"/>
        <end position="200"/>
    </location>
</feature>
<evidence type="ECO:0000256" key="1">
    <source>
        <dbReference type="SAM" id="Phobius"/>
    </source>
</evidence>
<feature type="transmembrane region" description="Helical" evidence="1">
    <location>
        <begin position="101"/>
        <end position="118"/>
    </location>
</feature>